<feature type="compositionally biased region" description="Basic and acidic residues" evidence="8">
    <location>
        <begin position="347"/>
        <end position="365"/>
    </location>
</feature>
<dbReference type="InterPro" id="IPR006202">
    <property type="entry name" value="Neur_chan_lig-bd"/>
</dbReference>
<dbReference type="OMA" id="WISACNE"/>
<feature type="region of interest" description="Disordered" evidence="8">
    <location>
        <begin position="336"/>
        <end position="365"/>
    </location>
</feature>
<reference evidence="12" key="1">
    <citation type="submission" date="2025-08" db="UniProtKB">
        <authorList>
            <consortium name="Ensembl"/>
        </authorList>
    </citation>
    <scope>IDENTIFICATION</scope>
</reference>
<feature type="compositionally biased region" description="Basic and acidic residues" evidence="8">
    <location>
        <begin position="386"/>
        <end position="407"/>
    </location>
</feature>
<dbReference type="AlphaFoldDB" id="A0A8C4ZHU3"/>
<evidence type="ECO:0000313" key="12">
    <source>
        <dbReference type="Ensembl" id="ENSGMOP00000014163.2"/>
    </source>
</evidence>
<dbReference type="InterPro" id="IPR036734">
    <property type="entry name" value="Neur_chan_lig-bd_sf"/>
</dbReference>
<sequence>MADPSKTDDSERIFSELLSPSELFAARSRSRKLPVRGQKDFYPSGCTQQKQMLQNTLDEHWELVSEERVERLGNLVRGIWNPSDQIVELQSPAGKFWQTMGFSADGKQCLQPEEALYLMECGNLQVFHRDLPLSIQEGYETFLSSSQLSLQQYQVFGHLKRLGYVVSRFHASLVPSLYERQLNLPPSRDRGANQLKRKRSPSPEATATVASSPRPSEKQEDSTNPSSAQDKATNHSQPSAAQQAIPEGRRPPADDDVTGRNWWSDGLVPLEQHQDGGPSHGGPTSRWDFLSIQFPDLGARDTPGPLAPPDPALLPGAMAVGVCSVSSWLRRLNTWREKQPGGKQRRRREEEEERARRRTGPDREVQGCRSWAEYRRIMERRRKGSRRSDSRPAHLWEKDVTPLHDPRQGTSTAELLEKISVVKPSRWADKSCSVEGVGTWQISFDVHQPAVNTEFRKSSPGMPYSRMCVCRSRWISACNEAAGYDPTFSSGCKSVRTILDFVFFDGPVPTLGELQRVSQQSGDVPVTMAVVDHGDISFYTFKHFLLPCDLPQRATLGATAGGNRTLGMWEQRTAVTVFTLMVCVWGGVAEDCSYASLFKHLNLNNKTDSQVHLRPVRNWTTPTVVRVNMVVYGIIEVNEKAQTFTVQTWRSTEWKNEFLSWDPKRFCGIWVMGVPRGMMWVPDIYIHEDTSDNGATLYSRHLQLLYDGSVTSMAKGELKAICQMNLYHFPVDVQRCNISFGPFSLFGIAIAQLSDGTFLTNLSETHMATNGEWEMTRIAVYSGFDTYNEIKVPRLSYQITLKRRPMLYIINCILPLFYFLMLDVGTFFISEARGEKLSLKVTLLLSISVLLLILQDILPSTSDQLPLIALYSIIIFSLMALSLMEAMLVSFLIDLDSCPAKPEPAPSCVVTETQMEAPQAEPSEEKPEEEQGEKEAHQDLFLLKLILKEVKSVRQEVPSEVSPGDRKLGFYSRLAVKIDVTFFWVYVIANVLFLVYIFALWTLV</sequence>
<feature type="transmembrane region" description="Helical" evidence="7">
    <location>
        <begin position="806"/>
        <end position="829"/>
    </location>
</feature>
<evidence type="ECO:0000256" key="2">
    <source>
        <dbReference type="ARBA" id="ARBA00005736"/>
    </source>
</evidence>
<feature type="region of interest" description="Disordered" evidence="8">
    <location>
        <begin position="913"/>
        <end position="932"/>
    </location>
</feature>
<dbReference type="Proteomes" id="UP000694546">
    <property type="component" value="Chromosome 2"/>
</dbReference>
<dbReference type="InterPro" id="IPR038050">
    <property type="entry name" value="Neuro_actylchol_rec"/>
</dbReference>
<evidence type="ECO:0000259" key="9">
    <source>
        <dbReference type="Pfam" id="PF02931"/>
    </source>
</evidence>
<evidence type="ECO:0000256" key="8">
    <source>
        <dbReference type="SAM" id="MobiDB-lite"/>
    </source>
</evidence>
<dbReference type="InterPro" id="IPR036719">
    <property type="entry name" value="Neuro-gated_channel_TM_sf"/>
</dbReference>
<keyword evidence="7" id="KW-0407">Ion channel</keyword>
<evidence type="ECO:0000256" key="7">
    <source>
        <dbReference type="RuleBase" id="RU000687"/>
    </source>
</evidence>
<dbReference type="GO" id="GO:0016020">
    <property type="term" value="C:membrane"/>
    <property type="evidence" value="ECO:0007669"/>
    <property type="project" value="UniProtKB-SubCell"/>
</dbReference>
<dbReference type="InterPro" id="IPR024336">
    <property type="entry name" value="tRNA_splic_suSen54_N"/>
</dbReference>
<dbReference type="PANTHER" id="PTHR21027">
    <property type="entry name" value="TRNA-SPLICING ENDONUCLEASE SUBUNIT SEN54"/>
    <property type="match status" value="1"/>
</dbReference>
<dbReference type="SUPFAM" id="SSF90112">
    <property type="entry name" value="Neurotransmitter-gated ion-channel transmembrane pore"/>
    <property type="match status" value="1"/>
</dbReference>
<accession>A0A8C4ZHU3</accession>
<protein>
    <submittedName>
        <fullName evidence="12">Uncharacterized protein</fullName>
    </submittedName>
</protein>
<evidence type="ECO:0000256" key="6">
    <source>
        <dbReference type="ARBA" id="ARBA00023136"/>
    </source>
</evidence>
<dbReference type="Ensembl" id="ENSGMOT00000014527.2">
    <property type="protein sequence ID" value="ENSGMOP00000014163.2"/>
    <property type="gene ID" value="ENSGMOG00000013158.2"/>
</dbReference>
<feature type="domain" description="tRNA-splicing endonuclease subunit Sen54 N-terminal" evidence="11">
    <location>
        <begin position="62"/>
        <end position="127"/>
    </location>
</feature>
<dbReference type="Pfam" id="PF02931">
    <property type="entry name" value="Neur_chan_LBD"/>
    <property type="match status" value="1"/>
</dbReference>
<feature type="domain" description="Neurotransmitter-gated ion-channel ligand-binding" evidence="9">
    <location>
        <begin position="611"/>
        <end position="805"/>
    </location>
</feature>
<dbReference type="Gene3D" id="2.70.170.10">
    <property type="entry name" value="Neurotransmitter-gated ion-channel ligand-binding domain"/>
    <property type="match status" value="1"/>
</dbReference>
<feature type="transmembrane region" description="Helical" evidence="7">
    <location>
        <begin position="841"/>
        <end position="858"/>
    </location>
</feature>
<keyword evidence="4" id="KW-0819">tRNA processing</keyword>
<keyword evidence="7" id="KW-0406">Ion transport</keyword>
<dbReference type="GeneTree" id="ENSGT00390000004214"/>
<feature type="region of interest" description="Disordered" evidence="8">
    <location>
        <begin position="183"/>
        <end position="288"/>
    </location>
</feature>
<dbReference type="GO" id="GO:0004888">
    <property type="term" value="F:transmembrane signaling receptor activity"/>
    <property type="evidence" value="ECO:0007669"/>
    <property type="project" value="InterPro"/>
</dbReference>
<dbReference type="Pfam" id="PF02932">
    <property type="entry name" value="Neur_chan_memb"/>
    <property type="match status" value="1"/>
</dbReference>
<keyword evidence="7" id="KW-0813">Transport</keyword>
<reference evidence="12" key="2">
    <citation type="submission" date="2025-09" db="UniProtKB">
        <authorList>
            <consortium name="Ensembl"/>
        </authorList>
    </citation>
    <scope>IDENTIFICATION</scope>
</reference>
<feature type="transmembrane region" description="Helical" evidence="7">
    <location>
        <begin position="982"/>
        <end position="1003"/>
    </location>
</feature>
<feature type="region of interest" description="Disordered" evidence="8">
    <location>
        <begin position="381"/>
        <end position="411"/>
    </location>
</feature>
<organism evidence="12 13">
    <name type="scientific">Gadus morhua</name>
    <name type="common">Atlantic cod</name>
    <dbReference type="NCBI Taxonomy" id="8049"/>
    <lineage>
        <taxon>Eukaryota</taxon>
        <taxon>Metazoa</taxon>
        <taxon>Chordata</taxon>
        <taxon>Craniata</taxon>
        <taxon>Vertebrata</taxon>
        <taxon>Euteleostomi</taxon>
        <taxon>Actinopterygii</taxon>
        <taxon>Neopterygii</taxon>
        <taxon>Teleostei</taxon>
        <taxon>Neoteleostei</taxon>
        <taxon>Acanthomorphata</taxon>
        <taxon>Zeiogadaria</taxon>
        <taxon>Gadariae</taxon>
        <taxon>Gadiformes</taxon>
        <taxon>Gadoidei</taxon>
        <taxon>Gadidae</taxon>
        <taxon>Gadus</taxon>
    </lineage>
</organism>
<dbReference type="Pfam" id="PF12928">
    <property type="entry name" value="tRNA_int_end_N2"/>
    <property type="match status" value="1"/>
</dbReference>
<comment type="similarity">
    <text evidence="7">Belongs to the ligand-gated ion channel (TC 1.A.9) family.</text>
</comment>
<keyword evidence="3 7" id="KW-0812">Transmembrane</keyword>
<dbReference type="PANTHER" id="PTHR21027:SF1">
    <property type="entry name" value="TRNA-SPLICING ENDONUCLEASE SUBUNIT SEN54"/>
    <property type="match status" value="1"/>
</dbReference>
<dbReference type="PROSITE" id="PS00236">
    <property type="entry name" value="NEUROTR_ION_CHANNEL"/>
    <property type="match status" value="1"/>
</dbReference>
<dbReference type="InterPro" id="IPR006029">
    <property type="entry name" value="Neurotrans-gated_channel_TM"/>
</dbReference>
<evidence type="ECO:0000256" key="5">
    <source>
        <dbReference type="ARBA" id="ARBA00022989"/>
    </source>
</evidence>
<comment type="similarity">
    <text evidence="2">Belongs to the SEN54 family.</text>
</comment>
<feature type="transmembrane region" description="Helical" evidence="7">
    <location>
        <begin position="870"/>
        <end position="893"/>
    </location>
</feature>
<evidence type="ECO:0000313" key="13">
    <source>
        <dbReference type="Proteomes" id="UP000694546"/>
    </source>
</evidence>
<dbReference type="InterPro" id="IPR006201">
    <property type="entry name" value="Neur_channel"/>
</dbReference>
<keyword evidence="13" id="KW-1185">Reference proteome</keyword>
<dbReference type="InterPro" id="IPR024337">
    <property type="entry name" value="tRNA_splic_suSen54"/>
</dbReference>
<dbReference type="GO" id="GO:0005230">
    <property type="term" value="F:extracellular ligand-gated monoatomic ion channel activity"/>
    <property type="evidence" value="ECO:0007669"/>
    <property type="project" value="InterPro"/>
</dbReference>
<dbReference type="Gene3D" id="1.20.58.390">
    <property type="entry name" value="Neurotransmitter-gated ion-channel transmembrane domain"/>
    <property type="match status" value="1"/>
</dbReference>
<feature type="compositionally biased region" description="Polar residues" evidence="8">
    <location>
        <begin position="222"/>
        <end position="242"/>
    </location>
</feature>
<feature type="compositionally biased region" description="Polar residues" evidence="8">
    <location>
        <begin position="203"/>
        <end position="214"/>
    </location>
</feature>
<feature type="domain" description="Neurotransmitter-gated ion-channel transmembrane" evidence="10">
    <location>
        <begin position="813"/>
        <end position="892"/>
    </location>
</feature>
<evidence type="ECO:0000256" key="1">
    <source>
        <dbReference type="ARBA" id="ARBA00004141"/>
    </source>
</evidence>
<keyword evidence="6 7" id="KW-0472">Membrane</keyword>
<evidence type="ECO:0000256" key="4">
    <source>
        <dbReference type="ARBA" id="ARBA00022694"/>
    </source>
</evidence>
<dbReference type="PRINTS" id="PR00252">
    <property type="entry name" value="NRIONCHANNEL"/>
</dbReference>
<evidence type="ECO:0000256" key="3">
    <source>
        <dbReference type="ARBA" id="ARBA00022692"/>
    </source>
</evidence>
<evidence type="ECO:0000259" key="10">
    <source>
        <dbReference type="Pfam" id="PF02932"/>
    </source>
</evidence>
<dbReference type="SUPFAM" id="SSF63712">
    <property type="entry name" value="Nicotinic receptor ligand binding domain-like"/>
    <property type="match status" value="1"/>
</dbReference>
<comment type="subcellular location">
    <subcellularLocation>
        <location evidence="1">Membrane</location>
        <topology evidence="1">Multi-pass membrane protein</topology>
    </subcellularLocation>
</comment>
<dbReference type="InterPro" id="IPR018000">
    <property type="entry name" value="Neurotransmitter_ion_chnl_CS"/>
</dbReference>
<name>A0A8C4ZHU3_GADMO</name>
<keyword evidence="5 7" id="KW-1133">Transmembrane helix</keyword>
<proteinExistence type="inferred from homology"/>
<evidence type="ECO:0000259" key="11">
    <source>
        <dbReference type="Pfam" id="PF12928"/>
    </source>
</evidence>